<reference evidence="6" key="1">
    <citation type="submission" date="2022-11" db="EMBL/GenBank/DDBJ databases">
        <title>Biodiversity and phylogenetic relationships of bacteria.</title>
        <authorList>
            <person name="Machado R.A.R."/>
            <person name="Bhat A."/>
            <person name="Loulou A."/>
            <person name="Kallel S."/>
        </authorList>
    </citation>
    <scope>NUCLEOTIDE SEQUENCE</scope>
    <source>
        <strain evidence="6">K-TC2</strain>
    </source>
</reference>
<dbReference type="InterPro" id="IPR046335">
    <property type="entry name" value="LacI/GalR-like_sensor"/>
</dbReference>
<dbReference type="CDD" id="cd01392">
    <property type="entry name" value="HTH_LacI"/>
    <property type="match status" value="1"/>
</dbReference>
<organism evidence="6 7">
    <name type="scientific">Kaistia nematophila</name>
    <dbReference type="NCBI Taxonomy" id="2994654"/>
    <lineage>
        <taxon>Bacteria</taxon>
        <taxon>Pseudomonadati</taxon>
        <taxon>Pseudomonadota</taxon>
        <taxon>Alphaproteobacteria</taxon>
        <taxon>Hyphomicrobiales</taxon>
        <taxon>Kaistiaceae</taxon>
        <taxon>Kaistia</taxon>
    </lineage>
</organism>
<name>A0A9X3E1U9_9HYPH</name>
<dbReference type="SUPFAM" id="SSF47413">
    <property type="entry name" value="lambda repressor-like DNA-binding domains"/>
    <property type="match status" value="1"/>
</dbReference>
<dbReference type="Gene3D" id="3.40.50.2300">
    <property type="match status" value="2"/>
</dbReference>
<evidence type="ECO:0000256" key="1">
    <source>
        <dbReference type="ARBA" id="ARBA00022491"/>
    </source>
</evidence>
<evidence type="ECO:0000259" key="5">
    <source>
        <dbReference type="PROSITE" id="PS50932"/>
    </source>
</evidence>
<dbReference type="InterPro" id="IPR028082">
    <property type="entry name" value="Peripla_BP_I"/>
</dbReference>
<dbReference type="SUPFAM" id="SSF53822">
    <property type="entry name" value="Periplasmic binding protein-like I"/>
    <property type="match status" value="1"/>
</dbReference>
<dbReference type="Pfam" id="PF00356">
    <property type="entry name" value="LacI"/>
    <property type="match status" value="1"/>
</dbReference>
<evidence type="ECO:0000256" key="4">
    <source>
        <dbReference type="ARBA" id="ARBA00023163"/>
    </source>
</evidence>
<dbReference type="PANTHER" id="PTHR30146">
    <property type="entry name" value="LACI-RELATED TRANSCRIPTIONAL REPRESSOR"/>
    <property type="match status" value="1"/>
</dbReference>
<comment type="caution">
    <text evidence="6">The sequence shown here is derived from an EMBL/GenBank/DDBJ whole genome shotgun (WGS) entry which is preliminary data.</text>
</comment>
<gene>
    <name evidence="6" type="ORF">OSH07_11640</name>
</gene>
<dbReference type="AlphaFoldDB" id="A0A9X3E1U9"/>
<evidence type="ECO:0000313" key="6">
    <source>
        <dbReference type="EMBL" id="MCX5569847.1"/>
    </source>
</evidence>
<dbReference type="PANTHER" id="PTHR30146:SF148">
    <property type="entry name" value="HTH-TYPE TRANSCRIPTIONAL REPRESSOR PURR-RELATED"/>
    <property type="match status" value="1"/>
</dbReference>
<dbReference type="EMBL" id="JAPKNK010000004">
    <property type="protein sequence ID" value="MCX5569847.1"/>
    <property type="molecule type" value="Genomic_DNA"/>
</dbReference>
<dbReference type="Gene3D" id="1.10.260.40">
    <property type="entry name" value="lambda repressor-like DNA-binding domains"/>
    <property type="match status" value="1"/>
</dbReference>
<keyword evidence="1" id="KW-0678">Repressor</keyword>
<protein>
    <submittedName>
        <fullName evidence="6">LacI family DNA-binding transcriptional regulator</fullName>
    </submittedName>
</protein>
<evidence type="ECO:0000313" key="7">
    <source>
        <dbReference type="Proteomes" id="UP001144805"/>
    </source>
</evidence>
<dbReference type="InterPro" id="IPR010982">
    <property type="entry name" value="Lambda_DNA-bd_dom_sf"/>
</dbReference>
<dbReference type="GO" id="GO:0000976">
    <property type="term" value="F:transcription cis-regulatory region binding"/>
    <property type="evidence" value="ECO:0007669"/>
    <property type="project" value="TreeGrafter"/>
</dbReference>
<dbReference type="CDD" id="cd06267">
    <property type="entry name" value="PBP1_LacI_sugar_binding-like"/>
    <property type="match status" value="1"/>
</dbReference>
<keyword evidence="2" id="KW-0805">Transcription regulation</keyword>
<dbReference type="GO" id="GO:0003700">
    <property type="term" value="F:DNA-binding transcription factor activity"/>
    <property type="evidence" value="ECO:0007669"/>
    <property type="project" value="TreeGrafter"/>
</dbReference>
<evidence type="ECO:0000256" key="3">
    <source>
        <dbReference type="ARBA" id="ARBA00023125"/>
    </source>
</evidence>
<accession>A0A9X3E1U9</accession>
<dbReference type="SMART" id="SM00354">
    <property type="entry name" value="HTH_LACI"/>
    <property type="match status" value="1"/>
</dbReference>
<dbReference type="InterPro" id="IPR000843">
    <property type="entry name" value="HTH_LacI"/>
</dbReference>
<evidence type="ECO:0000256" key="2">
    <source>
        <dbReference type="ARBA" id="ARBA00023015"/>
    </source>
</evidence>
<feature type="domain" description="HTH lacI-type" evidence="5">
    <location>
        <begin position="2"/>
        <end position="56"/>
    </location>
</feature>
<keyword evidence="4" id="KW-0804">Transcription</keyword>
<sequence>MATIKDIALALGIAPSTVSRGLNGQPGLSEEVRQRIVETAARVGYRPSGIARALRSKTTRTIGLIVPSILNPFFTDLAYAVELAARARGFSVIVGNSDEEPSHETEYLRIMIERGVDGLLVAPSRDRNAMLTELHEGGTPMIFLDRKVPGLDVPTVDVDPEPAIRALARRMAALGFRRVGIVRGPDGVGVARERTARMVRAGEASGLVFEPRHQFAGNFTVDGGKAAFAALSQDMPDAIFLTNNLMTQGFLLAAAEAGTGVGREIAIATFDDVPLFQLYNPPITAIVQPTRRMGEMAVDMLLRRIAGERVSSARLAADVVFRASFSEARPF</sequence>
<keyword evidence="3 6" id="KW-0238">DNA-binding</keyword>
<dbReference type="PROSITE" id="PS50932">
    <property type="entry name" value="HTH_LACI_2"/>
    <property type="match status" value="1"/>
</dbReference>
<keyword evidence="7" id="KW-1185">Reference proteome</keyword>
<dbReference type="RefSeq" id="WP_266338817.1">
    <property type="nucleotide sequence ID" value="NZ_JAPKNK010000004.1"/>
</dbReference>
<proteinExistence type="predicted"/>
<dbReference type="Pfam" id="PF13377">
    <property type="entry name" value="Peripla_BP_3"/>
    <property type="match status" value="1"/>
</dbReference>
<dbReference type="Proteomes" id="UP001144805">
    <property type="component" value="Unassembled WGS sequence"/>
</dbReference>